<dbReference type="EMBL" id="CP006880">
    <property type="protein sequence ID" value="AJD44963.1"/>
    <property type="molecule type" value="Genomic_DNA"/>
</dbReference>
<gene>
    <name evidence="2" type="ORF">RGR602_PC00930</name>
</gene>
<dbReference type="HOGENOM" id="CLU_2651948_0_0_5"/>
<reference evidence="2 3" key="1">
    <citation type="submission" date="2013-11" db="EMBL/GenBank/DDBJ databases">
        <title>Complete genome sequence of Rhizobium gallicum bv. gallicum R602.</title>
        <authorList>
            <person name="Bustos P."/>
            <person name="Santamaria R.I."/>
            <person name="Lozano L."/>
            <person name="Acosta J.L."/>
            <person name="Ormeno-Orrillo E."/>
            <person name="Rogel M.A."/>
            <person name="Romero D."/>
            <person name="Cevallos M.A."/>
            <person name="Martinez-Romero E."/>
            <person name="Gonzalez V."/>
        </authorList>
    </citation>
    <scope>NUCLEOTIDE SEQUENCE [LARGE SCALE GENOMIC DNA]</scope>
    <source>
        <strain evidence="2 3">R602</strain>
        <plasmid evidence="2 3">pRgalR602c</plasmid>
    </source>
</reference>
<name>A0A0B4XEC4_9HYPH</name>
<keyword evidence="3" id="KW-1185">Reference proteome</keyword>
<sequence length="76" mass="8363">MKSSLIQTGHPFFSSAQRATISRSPVKESGARPRPTACSPRDADETLTGQFRMKHAHVDVVLNEPEGEGQRPCSER</sequence>
<organism evidence="2 3">
    <name type="scientific">Rhizobium gallicum bv. gallicum R602sp</name>
    <dbReference type="NCBI Taxonomy" id="1041138"/>
    <lineage>
        <taxon>Bacteria</taxon>
        <taxon>Pseudomonadati</taxon>
        <taxon>Pseudomonadota</taxon>
        <taxon>Alphaproteobacteria</taxon>
        <taxon>Hyphomicrobiales</taxon>
        <taxon>Rhizobiaceae</taxon>
        <taxon>Rhizobium/Agrobacterium group</taxon>
        <taxon>Rhizobium</taxon>
    </lineage>
</organism>
<proteinExistence type="predicted"/>
<feature type="region of interest" description="Disordered" evidence="1">
    <location>
        <begin position="1"/>
        <end position="43"/>
    </location>
</feature>
<dbReference type="KEGG" id="rga:RGR602_PC00930"/>
<evidence type="ECO:0000256" key="1">
    <source>
        <dbReference type="SAM" id="MobiDB-lite"/>
    </source>
</evidence>
<evidence type="ECO:0000313" key="2">
    <source>
        <dbReference type="EMBL" id="AJD44963.1"/>
    </source>
</evidence>
<protein>
    <submittedName>
        <fullName evidence="2">Uncharacterized protein</fullName>
    </submittedName>
</protein>
<evidence type="ECO:0000313" key="3">
    <source>
        <dbReference type="Proteomes" id="UP000031368"/>
    </source>
</evidence>
<dbReference type="AlphaFoldDB" id="A0A0B4XEC4"/>
<geneLocation type="plasmid" evidence="2 3">
    <name>pRgalR602c</name>
</geneLocation>
<accession>A0A0B4XEC4</accession>
<keyword evidence="2" id="KW-0614">Plasmid</keyword>
<feature type="compositionally biased region" description="Polar residues" evidence="1">
    <location>
        <begin position="14"/>
        <end position="23"/>
    </location>
</feature>
<dbReference type="Proteomes" id="UP000031368">
    <property type="component" value="Plasmid pRgalR602c"/>
</dbReference>